<protein>
    <submittedName>
        <fullName evidence="2">Uncharacterized protein</fullName>
    </submittedName>
</protein>
<dbReference type="AlphaFoldDB" id="A0A670YMW3"/>
<dbReference type="OMA" id="DQDELEC"/>
<feature type="region of interest" description="Disordered" evidence="1">
    <location>
        <begin position="1"/>
        <end position="20"/>
    </location>
</feature>
<name>A0A670YMW3_PSETE</name>
<organism evidence="2 3">
    <name type="scientific">Pseudonaja textilis</name>
    <name type="common">Eastern brown snake</name>
    <dbReference type="NCBI Taxonomy" id="8673"/>
    <lineage>
        <taxon>Eukaryota</taxon>
        <taxon>Metazoa</taxon>
        <taxon>Chordata</taxon>
        <taxon>Craniata</taxon>
        <taxon>Vertebrata</taxon>
        <taxon>Euteleostomi</taxon>
        <taxon>Lepidosauria</taxon>
        <taxon>Squamata</taxon>
        <taxon>Bifurcata</taxon>
        <taxon>Unidentata</taxon>
        <taxon>Episquamata</taxon>
        <taxon>Toxicofera</taxon>
        <taxon>Serpentes</taxon>
        <taxon>Colubroidea</taxon>
        <taxon>Elapidae</taxon>
        <taxon>Hydrophiinae</taxon>
        <taxon>Pseudonaja</taxon>
    </lineage>
</organism>
<dbReference type="Proteomes" id="UP000472273">
    <property type="component" value="Unplaced"/>
</dbReference>
<keyword evidence="3" id="KW-1185">Reference proteome</keyword>
<reference evidence="2" key="2">
    <citation type="submission" date="2025-09" db="UniProtKB">
        <authorList>
            <consortium name="Ensembl"/>
        </authorList>
    </citation>
    <scope>IDENTIFICATION</scope>
</reference>
<feature type="compositionally biased region" description="Basic and acidic residues" evidence="1">
    <location>
        <begin position="59"/>
        <end position="69"/>
    </location>
</feature>
<evidence type="ECO:0000313" key="2">
    <source>
        <dbReference type="Ensembl" id="ENSPTXP00000012414.1"/>
    </source>
</evidence>
<reference evidence="2" key="1">
    <citation type="submission" date="2025-08" db="UniProtKB">
        <authorList>
            <consortium name="Ensembl"/>
        </authorList>
    </citation>
    <scope>IDENTIFICATION</scope>
</reference>
<dbReference type="GeneTree" id="ENSGT01030000235750"/>
<evidence type="ECO:0000313" key="3">
    <source>
        <dbReference type="Proteomes" id="UP000472273"/>
    </source>
</evidence>
<sequence>GHSQGWCGHQDQLQRPEPDVRDGEVEIVADVLAAGLLCVAGEGGLLVTPDALGSHHQHHDAEDEHHGEPDAANGSGMAVHANDQGVEAFPLHGASDLKGKWHGQGGRAQHGFSAAPSSRDSKLRVLQGLSCKKG</sequence>
<feature type="region of interest" description="Disordered" evidence="1">
    <location>
        <begin position="48"/>
        <end position="123"/>
    </location>
</feature>
<dbReference type="Ensembl" id="ENSPTXT00000012814.1">
    <property type="protein sequence ID" value="ENSPTXP00000012414.1"/>
    <property type="gene ID" value="ENSPTXG00000008717.1"/>
</dbReference>
<proteinExistence type="predicted"/>
<evidence type="ECO:0000256" key="1">
    <source>
        <dbReference type="SAM" id="MobiDB-lite"/>
    </source>
</evidence>
<accession>A0A670YMW3</accession>